<proteinExistence type="predicted"/>
<dbReference type="Proteomes" id="UP000245876">
    <property type="component" value="Unassembled WGS sequence"/>
</dbReference>
<evidence type="ECO:0000313" key="2">
    <source>
        <dbReference type="EMBL" id="PWG66708.1"/>
    </source>
</evidence>
<reference evidence="2 3" key="1">
    <citation type="journal article" date="2018" name="Int. J. Syst. Evol. Microbiol.">
        <title>Bifidobacterium callitrichidarum sp. nov. from the faeces of the emperor tamarin (Saguinus imperator).</title>
        <authorList>
            <person name="Modesto M."/>
            <person name="Michelini S."/>
            <person name="Sansosti M.C."/>
            <person name="De Filippo C."/>
            <person name="Cavalieri D."/>
            <person name="Qvirist L."/>
            <person name="Andlid T."/>
            <person name="Spiezio C."/>
            <person name="Sandri C."/>
            <person name="Pascarelli S."/>
            <person name="Sgorbati B."/>
            <person name="Mattarelli P."/>
        </authorList>
    </citation>
    <scope>NUCLEOTIDE SEQUENCE [LARGE SCALE GENOMIC DNA]</scope>
    <source>
        <strain evidence="2 3">TRI 5</strain>
    </source>
</reference>
<keyword evidence="3" id="KW-1185">Reference proteome</keyword>
<evidence type="ECO:0000256" key="1">
    <source>
        <dbReference type="SAM" id="MobiDB-lite"/>
    </source>
</evidence>
<gene>
    <name evidence="2" type="ORF">DF196_02045</name>
</gene>
<evidence type="ECO:0000313" key="3">
    <source>
        <dbReference type="Proteomes" id="UP000245876"/>
    </source>
</evidence>
<feature type="compositionally biased region" description="Basic and acidic residues" evidence="1">
    <location>
        <begin position="24"/>
        <end position="38"/>
    </location>
</feature>
<feature type="region of interest" description="Disordered" evidence="1">
    <location>
        <begin position="1"/>
        <end position="51"/>
    </location>
</feature>
<name>A0A2U2NC91_9BIFI</name>
<dbReference type="AlphaFoldDB" id="A0A2U2NC91"/>
<dbReference type="RefSeq" id="WP_109056277.1">
    <property type="nucleotide sequence ID" value="NZ_QFFM01000003.1"/>
</dbReference>
<accession>A0A2U2NC91</accession>
<organism evidence="2 3">
    <name type="scientific">Bifidobacterium callitrichidarum</name>
    <dbReference type="NCBI Taxonomy" id="2052941"/>
    <lineage>
        <taxon>Bacteria</taxon>
        <taxon>Bacillati</taxon>
        <taxon>Actinomycetota</taxon>
        <taxon>Actinomycetes</taxon>
        <taxon>Bifidobacteriales</taxon>
        <taxon>Bifidobacteriaceae</taxon>
        <taxon>Bifidobacterium</taxon>
    </lineage>
</organism>
<sequence>MVKSAFTHSNKRIRPVNEATYEQDETKLQEERVKERQATVDSAPVEVEQPVVEQPVQQAPVVAPVVEETPATPINTVQAETVAPVLTEAAQSVAPVQAAPVVQSAPVQSPSDMLFTPTTGQPSQPVQPAQPVEQPLQASVQQAPVQAVAAVQQQVTVPAPVEGQPGSGLPVIHDEDGAYVREDQLPRRITGRVDEETFRALKNLSIDLDKPTWLIMAAIMRDALVENRVFENSHVPKYRKNRFTGPRY</sequence>
<protein>
    <submittedName>
        <fullName evidence="2">Uncharacterized protein</fullName>
    </submittedName>
</protein>
<comment type="caution">
    <text evidence="2">The sequence shown here is derived from an EMBL/GenBank/DDBJ whole genome shotgun (WGS) entry which is preliminary data.</text>
</comment>
<dbReference type="EMBL" id="QFFM01000003">
    <property type="protein sequence ID" value="PWG66708.1"/>
    <property type="molecule type" value="Genomic_DNA"/>
</dbReference>